<reference evidence="1" key="1">
    <citation type="journal article" date="2015" name="Nature">
        <title>Complex archaea that bridge the gap between prokaryotes and eukaryotes.</title>
        <authorList>
            <person name="Spang A."/>
            <person name="Saw J.H."/>
            <person name="Jorgensen S.L."/>
            <person name="Zaremba-Niedzwiedzka K."/>
            <person name="Martijn J."/>
            <person name="Lind A.E."/>
            <person name="van Eijk R."/>
            <person name="Schleper C."/>
            <person name="Guy L."/>
            <person name="Ettema T.J."/>
        </authorList>
    </citation>
    <scope>NUCLEOTIDE SEQUENCE</scope>
</reference>
<organism evidence="1">
    <name type="scientific">marine sediment metagenome</name>
    <dbReference type="NCBI Taxonomy" id="412755"/>
    <lineage>
        <taxon>unclassified sequences</taxon>
        <taxon>metagenomes</taxon>
        <taxon>ecological metagenomes</taxon>
    </lineage>
</organism>
<sequence>MPPNDGALAWKPVALVGGLHDSKPIPEPGDLQDLTNWTLFRGRFALRGPLAETVQLVDEGGSVVVTSVLAIEYHVANCYVVAHSTTTNKTYLYKLKLNGNALDDAATETPL</sequence>
<gene>
    <name evidence="1" type="ORF">LCGC14_3057060</name>
</gene>
<dbReference type="EMBL" id="LAZR01064615">
    <property type="protein sequence ID" value="KKK57184.1"/>
    <property type="molecule type" value="Genomic_DNA"/>
</dbReference>
<protein>
    <submittedName>
        <fullName evidence="1">Uncharacterized protein</fullName>
    </submittedName>
</protein>
<proteinExistence type="predicted"/>
<comment type="caution">
    <text evidence="1">The sequence shown here is derived from an EMBL/GenBank/DDBJ whole genome shotgun (WGS) entry which is preliminary data.</text>
</comment>
<name>A0A0F8YST7_9ZZZZ</name>
<evidence type="ECO:0000313" key="1">
    <source>
        <dbReference type="EMBL" id="KKK57184.1"/>
    </source>
</evidence>
<accession>A0A0F8YST7</accession>
<feature type="non-terminal residue" evidence="1">
    <location>
        <position position="111"/>
    </location>
</feature>
<dbReference type="AlphaFoldDB" id="A0A0F8YST7"/>